<proteinExistence type="predicted"/>
<reference evidence="2" key="2">
    <citation type="submission" date="2025-05" db="UniProtKB">
        <authorList>
            <consortium name="EnsemblMetazoa"/>
        </authorList>
    </citation>
    <scope>IDENTIFICATION</scope>
    <source>
        <strain evidence="2">Foshan</strain>
    </source>
</reference>
<dbReference type="GeneID" id="109426674"/>
<accession>A0ABM1XQ83</accession>
<dbReference type="Proteomes" id="UP000069940">
    <property type="component" value="Unassembled WGS sequence"/>
</dbReference>
<evidence type="ECO:0000313" key="2">
    <source>
        <dbReference type="EnsemblMetazoa" id="AALFPA23_001812.P38967"/>
    </source>
</evidence>
<feature type="compositionally biased region" description="Low complexity" evidence="1">
    <location>
        <begin position="65"/>
        <end position="79"/>
    </location>
</feature>
<feature type="compositionally biased region" description="Pro residues" evidence="1">
    <location>
        <begin position="80"/>
        <end position="93"/>
    </location>
</feature>
<dbReference type="EnsemblMetazoa" id="AALFPA23_001812.R38967">
    <property type="protein sequence ID" value="AALFPA23_001812.P38967"/>
    <property type="gene ID" value="AALFPA23_001812"/>
</dbReference>
<evidence type="ECO:0000313" key="3">
    <source>
        <dbReference type="Proteomes" id="UP000069940"/>
    </source>
</evidence>
<dbReference type="Gene3D" id="1.10.150.50">
    <property type="entry name" value="Transcription Factor, Ets-1"/>
    <property type="match status" value="1"/>
</dbReference>
<protein>
    <recommendedName>
        <fullName evidence="4">SAM domain-containing protein</fullName>
    </recommendedName>
</protein>
<evidence type="ECO:0000256" key="1">
    <source>
        <dbReference type="SAM" id="MobiDB-lite"/>
    </source>
</evidence>
<feature type="region of interest" description="Disordered" evidence="1">
    <location>
        <begin position="63"/>
        <end position="103"/>
    </location>
</feature>
<sequence length="703" mass="80820">MDEFVENLLRKWNLVDLVDRFRDEEVNEEAFLLLTPEIIKELIPKLGRRAIFTARFNEFKESLQASEEPPVPVASASASPTPPVEPRALPPAPTDSFHATEDTKASLSVDNAKQFEKYFLEQLSPHPSVPSECVAVPTPAGPSTSEVDCDDEPSNKRIKLESLEVDDYGDSILLEDSSQDSESLMVETSYSMNKTMEDPLVPGVEKLRLLLQQSPFARYLLGLNELDKSNRTDLTNVVVQYMYSNQQCDGVRSHMFNYWADAIVSLFPSEIKENYFSAKEGCTSRLQARYSYLLRVRKNESSRQPGPSQSSSSRTVEENVLPDERSTFVHPGEQQIVEELRQIVSSCFVMRDTLHAKTLTPNQRNILTANIVNYLMDKNGGPISLQELELYAKAIEHIFPNENASIYFRRKGACSRVNGKLFDRYGYMKRKRSLAQGKAYSDFLDSNTPIGRLWEMKTVEEARALWNETYKARKEVSRKVVPAKLLEQFPFLAQPDGYTLFLDDFDQDHPHAIDTFKRHWPEFAASIYRYIEENNFLKGFTEFNTEGYQENILTSCLILLPLLFKLMVRNEKHWSPTRWDVCRNFVLYATDFKQAVHELKQRQELLNLWKLRINPVVVAIGPTIANIESCYIVIDQVFYRMETVPDAVETCVKMHTAMNLQYLDEVASPWMLVQRFVMKVELPKDNITTKVFGVLEILGRPLR</sequence>
<name>A0ABM1XQ83_AEDAL</name>
<dbReference type="InterPro" id="IPR013761">
    <property type="entry name" value="SAM/pointed_sf"/>
</dbReference>
<keyword evidence="3" id="KW-1185">Reference proteome</keyword>
<feature type="region of interest" description="Disordered" evidence="1">
    <location>
        <begin position="298"/>
        <end position="324"/>
    </location>
</feature>
<feature type="compositionally biased region" description="Low complexity" evidence="1">
    <location>
        <begin position="302"/>
        <end position="314"/>
    </location>
</feature>
<feature type="region of interest" description="Disordered" evidence="1">
    <location>
        <begin position="134"/>
        <end position="153"/>
    </location>
</feature>
<dbReference type="RefSeq" id="XP_029725553.1">
    <property type="nucleotide sequence ID" value="XM_029869693.2"/>
</dbReference>
<reference evidence="3" key="1">
    <citation type="journal article" date="2015" name="Proc. Natl. Acad. Sci. U.S.A.">
        <title>Genome sequence of the Asian Tiger mosquito, Aedes albopictus, reveals insights into its biology, genetics, and evolution.</title>
        <authorList>
            <person name="Chen X.G."/>
            <person name="Jiang X."/>
            <person name="Gu J."/>
            <person name="Xu M."/>
            <person name="Wu Y."/>
            <person name="Deng Y."/>
            <person name="Zhang C."/>
            <person name="Bonizzoni M."/>
            <person name="Dermauw W."/>
            <person name="Vontas J."/>
            <person name="Armbruster P."/>
            <person name="Huang X."/>
            <person name="Yang Y."/>
            <person name="Zhang H."/>
            <person name="He W."/>
            <person name="Peng H."/>
            <person name="Liu Y."/>
            <person name="Wu K."/>
            <person name="Chen J."/>
            <person name="Lirakis M."/>
            <person name="Topalis P."/>
            <person name="Van Leeuwen T."/>
            <person name="Hall A.B."/>
            <person name="Jiang X."/>
            <person name="Thorpe C."/>
            <person name="Mueller R.L."/>
            <person name="Sun C."/>
            <person name="Waterhouse R.M."/>
            <person name="Yan G."/>
            <person name="Tu Z.J."/>
            <person name="Fang X."/>
            <person name="James A.A."/>
        </authorList>
    </citation>
    <scope>NUCLEOTIDE SEQUENCE [LARGE SCALE GENOMIC DNA]</scope>
    <source>
        <strain evidence="3">Foshan</strain>
    </source>
</reference>
<evidence type="ECO:0008006" key="4">
    <source>
        <dbReference type="Google" id="ProtNLM"/>
    </source>
</evidence>
<organism evidence="2 3">
    <name type="scientific">Aedes albopictus</name>
    <name type="common">Asian tiger mosquito</name>
    <name type="synonym">Stegomyia albopicta</name>
    <dbReference type="NCBI Taxonomy" id="7160"/>
    <lineage>
        <taxon>Eukaryota</taxon>
        <taxon>Metazoa</taxon>
        <taxon>Ecdysozoa</taxon>
        <taxon>Arthropoda</taxon>
        <taxon>Hexapoda</taxon>
        <taxon>Insecta</taxon>
        <taxon>Pterygota</taxon>
        <taxon>Neoptera</taxon>
        <taxon>Endopterygota</taxon>
        <taxon>Diptera</taxon>
        <taxon>Nematocera</taxon>
        <taxon>Culicoidea</taxon>
        <taxon>Culicidae</taxon>
        <taxon>Culicinae</taxon>
        <taxon>Aedini</taxon>
        <taxon>Aedes</taxon>
        <taxon>Stegomyia</taxon>
    </lineage>
</organism>